<feature type="compositionally biased region" description="Basic and acidic residues" evidence="7">
    <location>
        <begin position="660"/>
        <end position="678"/>
    </location>
</feature>
<comment type="similarity">
    <text evidence="2">Belongs to the MscS (TC 1.A.23) family.</text>
</comment>
<evidence type="ECO:0000256" key="7">
    <source>
        <dbReference type="SAM" id="MobiDB-lite"/>
    </source>
</evidence>
<dbReference type="EMBL" id="JAQOSO010000115">
    <property type="protein sequence ID" value="MDJ1176932.1"/>
    <property type="molecule type" value="Genomic_DNA"/>
</dbReference>
<feature type="region of interest" description="Disordered" evidence="7">
    <location>
        <begin position="659"/>
        <end position="678"/>
    </location>
</feature>
<dbReference type="Pfam" id="PF00924">
    <property type="entry name" value="MS_channel_2nd"/>
    <property type="match status" value="1"/>
</dbReference>
<feature type="transmembrane region" description="Helical" evidence="8">
    <location>
        <begin position="452"/>
        <end position="481"/>
    </location>
</feature>
<dbReference type="PANTHER" id="PTHR30460:SF0">
    <property type="entry name" value="MODERATE CONDUCTANCE MECHANOSENSITIVE CHANNEL YBIO"/>
    <property type="match status" value="1"/>
</dbReference>
<gene>
    <name evidence="11" type="ORF">PMG25_22840</name>
</gene>
<proteinExistence type="inferred from homology"/>
<protein>
    <submittedName>
        <fullName evidence="11">Mechanosensitive ion channel family protein</fullName>
    </submittedName>
</protein>
<reference evidence="11 12" key="1">
    <citation type="submission" date="2023-01" db="EMBL/GenBank/DDBJ databases">
        <title>Novel diversity within Roseofilum (Cyanobacteria; Desertifilaceae) from marine benthic mats with descriptions of four novel species.</title>
        <authorList>
            <person name="Wang Y."/>
            <person name="Berthold D.E."/>
            <person name="Hu J."/>
            <person name="Lefler F.W."/>
            <person name="Laughinghouse H.D. IV."/>
        </authorList>
    </citation>
    <scope>NUCLEOTIDE SEQUENCE [LARGE SCALE GENOMIC DNA]</scope>
    <source>
        <strain evidence="11 12">BLCC-M114</strain>
    </source>
</reference>
<dbReference type="SUPFAM" id="SSF50182">
    <property type="entry name" value="Sm-like ribonucleoproteins"/>
    <property type="match status" value="1"/>
</dbReference>
<feature type="region of interest" description="Disordered" evidence="7">
    <location>
        <begin position="271"/>
        <end position="297"/>
    </location>
</feature>
<keyword evidence="5 8" id="KW-1133">Transmembrane helix</keyword>
<dbReference type="Proteomes" id="UP001235849">
    <property type="component" value="Unassembled WGS sequence"/>
</dbReference>
<dbReference type="Gene3D" id="2.30.30.60">
    <property type="match status" value="1"/>
</dbReference>
<dbReference type="InterPro" id="IPR011066">
    <property type="entry name" value="MscS_channel_C_sf"/>
</dbReference>
<accession>A0ABT7BDR5</accession>
<comment type="subcellular location">
    <subcellularLocation>
        <location evidence="1">Cell membrane</location>
        <topology evidence="1">Multi-pass membrane protein</topology>
    </subcellularLocation>
</comment>
<evidence type="ECO:0000256" key="5">
    <source>
        <dbReference type="ARBA" id="ARBA00022989"/>
    </source>
</evidence>
<dbReference type="InterPro" id="IPR045276">
    <property type="entry name" value="YbiO_bact"/>
</dbReference>
<keyword evidence="3" id="KW-1003">Cell membrane</keyword>
<dbReference type="InterPro" id="IPR006685">
    <property type="entry name" value="MscS_channel_2nd"/>
</dbReference>
<feature type="transmembrane region" description="Helical" evidence="8">
    <location>
        <begin position="223"/>
        <end position="241"/>
    </location>
</feature>
<keyword evidence="6 8" id="KW-0472">Membrane</keyword>
<dbReference type="InterPro" id="IPR049278">
    <property type="entry name" value="MS_channel_C"/>
</dbReference>
<evidence type="ECO:0000256" key="8">
    <source>
        <dbReference type="SAM" id="Phobius"/>
    </source>
</evidence>
<feature type="transmembrane region" description="Helical" evidence="8">
    <location>
        <begin position="354"/>
        <end position="374"/>
    </location>
</feature>
<dbReference type="Gene3D" id="3.30.70.100">
    <property type="match status" value="1"/>
</dbReference>
<feature type="transmembrane region" description="Helical" evidence="8">
    <location>
        <begin position="380"/>
        <end position="401"/>
    </location>
</feature>
<dbReference type="InterPro" id="IPR023408">
    <property type="entry name" value="MscS_beta-dom_sf"/>
</dbReference>
<keyword evidence="12" id="KW-1185">Reference proteome</keyword>
<dbReference type="RefSeq" id="WP_283769200.1">
    <property type="nucleotide sequence ID" value="NZ_JAQOSO010000115.1"/>
</dbReference>
<feature type="domain" description="Mechanosensitive ion channel MscS C-terminal" evidence="10">
    <location>
        <begin position="555"/>
        <end position="641"/>
    </location>
</feature>
<evidence type="ECO:0000313" key="12">
    <source>
        <dbReference type="Proteomes" id="UP001235849"/>
    </source>
</evidence>
<dbReference type="Gene3D" id="1.10.287.1260">
    <property type="match status" value="1"/>
</dbReference>
<evidence type="ECO:0000256" key="3">
    <source>
        <dbReference type="ARBA" id="ARBA00022475"/>
    </source>
</evidence>
<keyword evidence="4 8" id="KW-0812">Transmembrane</keyword>
<evidence type="ECO:0000256" key="4">
    <source>
        <dbReference type="ARBA" id="ARBA00022692"/>
    </source>
</evidence>
<evidence type="ECO:0000256" key="1">
    <source>
        <dbReference type="ARBA" id="ARBA00004651"/>
    </source>
</evidence>
<dbReference type="SUPFAM" id="SSF82689">
    <property type="entry name" value="Mechanosensitive channel protein MscS (YggB), C-terminal domain"/>
    <property type="match status" value="1"/>
</dbReference>
<dbReference type="InterPro" id="IPR010920">
    <property type="entry name" value="LSM_dom_sf"/>
</dbReference>
<evidence type="ECO:0000259" key="10">
    <source>
        <dbReference type="Pfam" id="PF21082"/>
    </source>
</evidence>
<organism evidence="11 12">
    <name type="scientific">Roseofilum capinflatum BLCC-M114</name>
    <dbReference type="NCBI Taxonomy" id="3022440"/>
    <lineage>
        <taxon>Bacteria</taxon>
        <taxon>Bacillati</taxon>
        <taxon>Cyanobacteriota</taxon>
        <taxon>Cyanophyceae</taxon>
        <taxon>Desertifilales</taxon>
        <taxon>Desertifilaceae</taxon>
        <taxon>Roseofilum</taxon>
        <taxon>Roseofilum capinflatum</taxon>
    </lineage>
</organism>
<dbReference type="Pfam" id="PF21082">
    <property type="entry name" value="MS_channel_3rd"/>
    <property type="match status" value="1"/>
</dbReference>
<evidence type="ECO:0000256" key="6">
    <source>
        <dbReference type="ARBA" id="ARBA00023136"/>
    </source>
</evidence>
<comment type="caution">
    <text evidence="11">The sequence shown here is derived from an EMBL/GenBank/DDBJ whole genome shotgun (WGS) entry which is preliminary data.</text>
</comment>
<sequence>MKTARFIAIFSLAVGLILTIQPTAIAQLPFLTQQPITPQEHNTPWWDLNKAQPCGRYWCSEVHLYSTKVLTGELKLAVQSNLESESPDEAIIKVEQRAKLVQSSINRGINAITQNYEFPHSSDDKNWTFWWFWNQNKLKHPLTPRLAVGIKNNETVVYAPPQPQFGIFRSATVVTITDVDSRANFTTVEKLGEIWSANLELAFSEILWGKEFDAKYPWIRSKIAFLVIILSLSIFVLLYSAREKLTTWRRKLKDQIKTLIKSLEVDAQENSGETLEKEADTNSIQFSDLPSESSANTINLSHRPKINKKKLKKIHLRFKYFFRLNPLKVSRKKLSSQIFFIQQTQNLIELFRRIFLILQPSVLLVGLALTFGLFRTTRFLTFAFIVQAILLPTLWISITIIDKFCDIIIDSTLNKWAKEKQEIDPSSNRYTLRVTTYSPAIKQGKHALFSALGIYITMNLLGVNINVLASVGVLTVVLAFISRNLLEDMLNGILILWTDRYAQGDFVEINNFSGTVEMINLYVTHLRNLDGQLIIIPNGQVSTVINSTKDWSRSNLTIKIALGADLKKAMEIIKQVSNELEQDEEWKDKILEPVNILGVDDISHEGTIIRFLIKTVPGEQWAVSRTFRLRIKKSLDEAGIALGIPQQIWCTTPTGSYIPKSEDRLEPPSSVDKDTKFG</sequence>
<evidence type="ECO:0000313" key="11">
    <source>
        <dbReference type="EMBL" id="MDJ1176932.1"/>
    </source>
</evidence>
<dbReference type="PANTHER" id="PTHR30460">
    <property type="entry name" value="MODERATE CONDUCTANCE MECHANOSENSITIVE CHANNEL YBIO"/>
    <property type="match status" value="1"/>
</dbReference>
<name>A0ABT7BDR5_9CYAN</name>
<feature type="compositionally biased region" description="Polar residues" evidence="7">
    <location>
        <begin position="281"/>
        <end position="297"/>
    </location>
</feature>
<evidence type="ECO:0000256" key="2">
    <source>
        <dbReference type="ARBA" id="ARBA00008017"/>
    </source>
</evidence>
<evidence type="ECO:0000259" key="9">
    <source>
        <dbReference type="Pfam" id="PF00924"/>
    </source>
</evidence>
<feature type="domain" description="Mechanosensitive ion channel MscS" evidence="9">
    <location>
        <begin position="484"/>
        <end position="548"/>
    </location>
</feature>